<feature type="compositionally biased region" description="Basic and acidic residues" evidence="1">
    <location>
        <begin position="812"/>
        <end position="823"/>
    </location>
</feature>
<dbReference type="EMBL" id="LR796714">
    <property type="protein sequence ID" value="CAB4160727.1"/>
    <property type="molecule type" value="Genomic_DNA"/>
</dbReference>
<protein>
    <submittedName>
        <fullName evidence="2">Structural protein</fullName>
    </submittedName>
</protein>
<gene>
    <name evidence="2" type="ORF">UFOVP767_31</name>
</gene>
<evidence type="ECO:0000313" key="2">
    <source>
        <dbReference type="EMBL" id="CAB4160727.1"/>
    </source>
</evidence>
<accession>A0A6J5NP62</accession>
<evidence type="ECO:0000256" key="1">
    <source>
        <dbReference type="SAM" id="MobiDB-lite"/>
    </source>
</evidence>
<sequence length="831" mass="92632">MTFRECITNGENEGKLSGDQAAKARGLFDELEAEYAKKMDPIQAGTQAAKDTFDALQKEAIEKKRVKLLQIRNWQKISFDLNQYAGGESLGKAAQALLDRDEFAKYSNVEARRKAVLGQIYSKMDDVLATFRRRGVTGGLGNKAMAKDLVREVFGEDTGSAAAKELAQSWSTAADYARQRFNAAGGAIPKRKDWGMPQIHDSMLVRKAGREEWTNFIRERLDLEKMIDERTGLKFTPERLELALAQVFDSIATEGWNKVKPSGAGGGRSMANRHQDHRFLAFKNADSWMEYQEKFGNPEPFVTMVNHLEGMSRDISMMEILGPNPNATVRYIHQTVMQDAKIKEANKPETKMVERANKELGMFDSMYAILNGSTASPVDGTVARGFAGLRQILQSAQLGAAAVSALTDINFQRIAAQTSGIPAADVIKRVADNLVPLNIDEKGRLASRLGLIAENWTSVANAQARFVGDMTGPEITRRISDTVMRITGLSPWTQAGRWAFGMEFMGYVADNAAKKFNELDKPLQDTLTRYGIGEGNWDVIRSSGLYEHEGATFLRPEEIALRTDLQPGRADDLATRFLEMIQSETEFAVPSASIRGRVMLVGESRPGTFVGEISRSFAMYKNFPVTLLNTHVMRAVNAENFNKKGAYFADLVISTTLFGALAMQLKEITKGRDPRTVMTPEFWGSALLQGGGLGILGDFLFNDVNRFGGGLEQTIAGPVVGFLDDTRRLTIGNVQEVATGKDTHFMRELISYAGRYTPGSSIWYLRLGLERQILDRLQIWGDPDAKQRMREIEARYRRETGQRYWWAPGDTEPERGPDFERLTAEPPPKRK</sequence>
<proteinExistence type="predicted"/>
<organism evidence="2">
    <name type="scientific">uncultured Caudovirales phage</name>
    <dbReference type="NCBI Taxonomy" id="2100421"/>
    <lineage>
        <taxon>Viruses</taxon>
        <taxon>Duplodnaviria</taxon>
        <taxon>Heunggongvirae</taxon>
        <taxon>Uroviricota</taxon>
        <taxon>Caudoviricetes</taxon>
        <taxon>Peduoviridae</taxon>
        <taxon>Maltschvirus</taxon>
        <taxon>Maltschvirus maltsch</taxon>
    </lineage>
</organism>
<reference evidence="2" key="1">
    <citation type="submission" date="2020-04" db="EMBL/GenBank/DDBJ databases">
        <authorList>
            <person name="Chiriac C."/>
            <person name="Salcher M."/>
            <person name="Ghai R."/>
            <person name="Kavagutti S V."/>
        </authorList>
    </citation>
    <scope>NUCLEOTIDE SEQUENCE</scope>
</reference>
<name>A0A6J5NP62_9CAUD</name>
<feature type="region of interest" description="Disordered" evidence="1">
    <location>
        <begin position="806"/>
        <end position="831"/>
    </location>
</feature>